<dbReference type="PANTHER" id="PTHR43792:SF8">
    <property type="entry name" value="[RIBOSOMAL PROTEIN US5]-ALANINE N-ACETYLTRANSFERASE"/>
    <property type="match status" value="1"/>
</dbReference>
<dbReference type="PROSITE" id="PS51186">
    <property type="entry name" value="GNAT"/>
    <property type="match status" value="1"/>
</dbReference>
<evidence type="ECO:0000313" key="5">
    <source>
        <dbReference type="EMBL" id="ANQ14733.1"/>
    </source>
</evidence>
<keyword evidence="6" id="KW-1185">Reference proteome</keyword>
<dbReference type="GO" id="GO:0005737">
    <property type="term" value="C:cytoplasm"/>
    <property type="evidence" value="ECO:0007669"/>
    <property type="project" value="TreeGrafter"/>
</dbReference>
<dbReference type="SUPFAM" id="SSF55729">
    <property type="entry name" value="Acyl-CoA N-acyltransferases (Nat)"/>
    <property type="match status" value="1"/>
</dbReference>
<dbReference type="Proteomes" id="UP000092741">
    <property type="component" value="Chromosome 2"/>
</dbReference>
<keyword evidence="2" id="KW-0012">Acyltransferase</keyword>
<accession>A0AAN0Y6V2</accession>
<evidence type="ECO:0000256" key="3">
    <source>
        <dbReference type="ARBA" id="ARBA00038502"/>
    </source>
</evidence>
<name>A0AAN0Y6V2_VIBNA</name>
<dbReference type="InterPro" id="IPR000182">
    <property type="entry name" value="GNAT_dom"/>
</dbReference>
<dbReference type="KEGG" id="vna:PN96_23000"/>
<dbReference type="GeneID" id="70915723"/>
<dbReference type="Pfam" id="PF13302">
    <property type="entry name" value="Acetyltransf_3"/>
    <property type="match status" value="1"/>
</dbReference>
<dbReference type="AlphaFoldDB" id="A0AAN0Y6V2"/>
<dbReference type="RefSeq" id="WP_020335366.1">
    <property type="nucleotide sequence ID" value="NZ_ATFJ01000036.1"/>
</dbReference>
<evidence type="ECO:0000256" key="2">
    <source>
        <dbReference type="ARBA" id="ARBA00023315"/>
    </source>
</evidence>
<evidence type="ECO:0000259" key="4">
    <source>
        <dbReference type="PROSITE" id="PS51186"/>
    </source>
</evidence>
<dbReference type="GO" id="GO:0008999">
    <property type="term" value="F:protein-N-terminal-alanine acetyltransferase activity"/>
    <property type="evidence" value="ECO:0007669"/>
    <property type="project" value="TreeGrafter"/>
</dbReference>
<protein>
    <submittedName>
        <fullName evidence="5">Acetyltransferase</fullName>
    </submittedName>
</protein>
<sequence length="171" mass="18766">MQQNVETDRLILRPFTLSDAKRVALLAGDKVIADMTANIPHPYSLADAELWINTHEPLFDSGKGIVYAITLKESGELIGAVSFLGIDNGVGTLGYWLGVPYWGRGYATEASKAIITFGKSNLGLGKLHVMHLLGNERSKSVIKKLGVTYIENRINRMQGKAREVCVYTSDL</sequence>
<gene>
    <name evidence="5" type="ORF">BA890_18495</name>
</gene>
<evidence type="ECO:0000313" key="6">
    <source>
        <dbReference type="Proteomes" id="UP000092741"/>
    </source>
</evidence>
<dbReference type="InterPro" id="IPR016181">
    <property type="entry name" value="Acyl_CoA_acyltransferase"/>
</dbReference>
<dbReference type="Gene3D" id="3.40.630.30">
    <property type="match status" value="1"/>
</dbReference>
<evidence type="ECO:0000256" key="1">
    <source>
        <dbReference type="ARBA" id="ARBA00022679"/>
    </source>
</evidence>
<feature type="domain" description="N-acetyltransferase" evidence="4">
    <location>
        <begin position="30"/>
        <end position="171"/>
    </location>
</feature>
<dbReference type="PANTHER" id="PTHR43792">
    <property type="entry name" value="GNAT FAMILY, PUTATIVE (AFU_ORTHOLOGUE AFUA_3G00765)-RELATED-RELATED"/>
    <property type="match status" value="1"/>
</dbReference>
<keyword evidence="1" id="KW-0808">Transferase</keyword>
<reference evidence="5 6" key="1">
    <citation type="submission" date="2016-07" db="EMBL/GenBank/DDBJ databases">
        <title>Developing Vibrio natriegens as a novel, fast-growing host for biotechnology.</title>
        <authorList>
            <person name="Weinstock M.T."/>
            <person name="Hesek E.D."/>
            <person name="Wilson C.M."/>
            <person name="Gibson D.G."/>
        </authorList>
    </citation>
    <scope>NUCLEOTIDE SEQUENCE [LARGE SCALE GENOMIC DNA]</scope>
    <source>
        <strain evidence="5 6">ATCC 14048</strain>
    </source>
</reference>
<organism evidence="5 6">
    <name type="scientific">Vibrio natriegens NBRC 15636 = ATCC 14048 = DSM 759</name>
    <dbReference type="NCBI Taxonomy" id="1219067"/>
    <lineage>
        <taxon>Bacteria</taxon>
        <taxon>Pseudomonadati</taxon>
        <taxon>Pseudomonadota</taxon>
        <taxon>Gammaproteobacteria</taxon>
        <taxon>Vibrionales</taxon>
        <taxon>Vibrionaceae</taxon>
        <taxon>Vibrio</taxon>
    </lineage>
</organism>
<dbReference type="InterPro" id="IPR051531">
    <property type="entry name" value="N-acetyltransferase"/>
</dbReference>
<comment type="similarity">
    <text evidence="3">Belongs to the acetyltransferase family. RimJ subfamily.</text>
</comment>
<proteinExistence type="inferred from homology"/>
<dbReference type="EMBL" id="CP016346">
    <property type="protein sequence ID" value="ANQ14733.1"/>
    <property type="molecule type" value="Genomic_DNA"/>
</dbReference>